<keyword evidence="2" id="KW-1185">Reference proteome</keyword>
<accession>A0ACC3YU65</accession>
<sequence length="373" mass="42045">MNFRPLLPAISSNSEGNPGGRFEKKRNPRKRMGFNACDGCRTIKCRCDGTRPSCVRCLKRRVECVYSADAKKEAAEVQKRQGDVLHLLRTAPEDQALDILRRLRRGGSPQTLPRSSVPQDGIGGRHQTVVQNSPVESVATSSTLEPQSTTDNDLSDSRSLPADTTKSSLNYVKSATLDRQQPTSSSKERIVHGENRLERLDINYWTTVPIQSRVGMVIISSYLQEDHPLWGYLNLDLFIRDLIEKRFEFCSPFLVNAMLLRTSETGSLLCLESSVRVALLRQTEMLWRAERSCHTVLNLAAILIFWRNLSSNDSNVTLVTGLLEDGRRMAERVQLFGAVDLVEVGRRFNALLEEWKKAYTLLPDESRVLNPLG</sequence>
<evidence type="ECO:0000313" key="2">
    <source>
        <dbReference type="Proteomes" id="UP000805649"/>
    </source>
</evidence>
<gene>
    <name evidence="1" type="ORF">CTRU02_210076</name>
</gene>
<reference evidence="1 2" key="1">
    <citation type="journal article" date="2020" name="Phytopathology">
        <title>Genome Sequence Resources of Colletotrichum truncatum, C. plurivorum, C. musicola, and C. sojae: Four Species Pathogenic to Soybean (Glycine max).</title>
        <authorList>
            <person name="Rogerio F."/>
            <person name="Boufleur T.R."/>
            <person name="Ciampi-Guillardi M."/>
            <person name="Sukno S.A."/>
            <person name="Thon M.R."/>
            <person name="Massola Junior N.S."/>
            <person name="Baroncelli R."/>
        </authorList>
    </citation>
    <scope>NUCLEOTIDE SEQUENCE [LARGE SCALE GENOMIC DNA]</scope>
    <source>
        <strain evidence="1 2">CMES1059</strain>
    </source>
</reference>
<dbReference type="EMBL" id="VUJX02000006">
    <property type="protein sequence ID" value="KAL0935485.1"/>
    <property type="molecule type" value="Genomic_DNA"/>
</dbReference>
<dbReference type="Proteomes" id="UP000805649">
    <property type="component" value="Unassembled WGS sequence"/>
</dbReference>
<comment type="caution">
    <text evidence="1">The sequence shown here is derived from an EMBL/GenBank/DDBJ whole genome shotgun (WGS) entry which is preliminary data.</text>
</comment>
<protein>
    <submittedName>
        <fullName evidence="1">Uncharacterized protein</fullName>
    </submittedName>
</protein>
<proteinExistence type="predicted"/>
<organism evidence="1 2">
    <name type="scientific">Colletotrichum truncatum</name>
    <name type="common">Anthracnose fungus</name>
    <name type="synonym">Colletotrichum capsici</name>
    <dbReference type="NCBI Taxonomy" id="5467"/>
    <lineage>
        <taxon>Eukaryota</taxon>
        <taxon>Fungi</taxon>
        <taxon>Dikarya</taxon>
        <taxon>Ascomycota</taxon>
        <taxon>Pezizomycotina</taxon>
        <taxon>Sordariomycetes</taxon>
        <taxon>Hypocreomycetidae</taxon>
        <taxon>Glomerellales</taxon>
        <taxon>Glomerellaceae</taxon>
        <taxon>Colletotrichum</taxon>
        <taxon>Colletotrichum truncatum species complex</taxon>
    </lineage>
</organism>
<name>A0ACC3YU65_COLTU</name>
<evidence type="ECO:0000313" key="1">
    <source>
        <dbReference type="EMBL" id="KAL0935485.1"/>
    </source>
</evidence>